<dbReference type="GO" id="GO:0003887">
    <property type="term" value="F:DNA-directed DNA polymerase activity"/>
    <property type="evidence" value="ECO:0007669"/>
    <property type="project" value="InterPro"/>
</dbReference>
<dbReference type="Gene3D" id="3.30.420.10">
    <property type="entry name" value="Ribonuclease H-like superfamily/Ribonuclease H"/>
    <property type="match status" value="1"/>
</dbReference>
<dbReference type="PANTHER" id="PTHR30231:SF4">
    <property type="entry name" value="PROTEIN NEN2"/>
    <property type="match status" value="1"/>
</dbReference>
<evidence type="ECO:0000256" key="2">
    <source>
        <dbReference type="ARBA" id="ARBA00022801"/>
    </source>
</evidence>
<dbReference type="InterPro" id="IPR012337">
    <property type="entry name" value="RNaseH-like_sf"/>
</dbReference>
<dbReference type="AlphaFoldDB" id="A0A1M5BCN0"/>
<dbReference type="InterPro" id="IPR006054">
    <property type="entry name" value="DnaQ"/>
</dbReference>
<dbReference type="GO" id="GO:0008408">
    <property type="term" value="F:3'-5' exonuclease activity"/>
    <property type="evidence" value="ECO:0007669"/>
    <property type="project" value="TreeGrafter"/>
</dbReference>
<keyword evidence="6" id="KW-1185">Reference proteome</keyword>
<sequence length="286" mass="33490">MSALKFKDNIKVDEFHTLINPKIKIPKEITKINGITNDMVKNKPTIEEILPKLLDFIGALPIVAHNASFDAKFLKYAVLYCYGNDIINNEFIDTVKIARQIYPNLPNHKLVTIKEYLGFDLESHRAYDDTLVTAQIYINYCNKMRERINELNSIKENLSKKVIYDTIDEDIYRCFIAYKSNEYQGGSYTDFLKIEDKISQICLEHGGRYYKTACKSAKFAIVFNYSSRLHQNIEELKNKGYKVTTFEDALKFFNLEHMWNLEELKNKVDNHKTSLINYYNSQIIIQ</sequence>
<dbReference type="FunFam" id="3.30.420.10:FF:000045">
    <property type="entry name" value="3'-5' exonuclease DinG"/>
    <property type="match status" value="1"/>
</dbReference>
<organism evidence="5 6">
    <name type="scientific">Caloramator proteoclasticus DSM 10124</name>
    <dbReference type="NCBI Taxonomy" id="1121262"/>
    <lineage>
        <taxon>Bacteria</taxon>
        <taxon>Bacillati</taxon>
        <taxon>Bacillota</taxon>
        <taxon>Clostridia</taxon>
        <taxon>Eubacteriales</taxon>
        <taxon>Clostridiaceae</taxon>
        <taxon>Caloramator</taxon>
    </lineage>
</organism>
<reference evidence="6" key="1">
    <citation type="submission" date="2016-11" db="EMBL/GenBank/DDBJ databases">
        <authorList>
            <person name="Varghese N."/>
            <person name="Submissions S."/>
        </authorList>
    </citation>
    <scope>NUCLEOTIDE SEQUENCE [LARGE SCALE GENOMIC DNA]</scope>
    <source>
        <strain evidence="6">DSM 10124</strain>
    </source>
</reference>
<dbReference type="PANTHER" id="PTHR30231">
    <property type="entry name" value="DNA POLYMERASE III SUBUNIT EPSILON"/>
    <property type="match status" value="1"/>
</dbReference>
<gene>
    <name evidence="5" type="ORF">SAMN02746091_02448</name>
</gene>
<dbReference type="CDD" id="cd06127">
    <property type="entry name" value="DEDDh"/>
    <property type="match status" value="1"/>
</dbReference>
<dbReference type="InterPro" id="IPR013520">
    <property type="entry name" value="Ribonucl_H"/>
</dbReference>
<dbReference type="EMBL" id="FQVG01000068">
    <property type="protein sequence ID" value="SHF40136.1"/>
    <property type="molecule type" value="Genomic_DNA"/>
</dbReference>
<name>A0A1M5BCN0_9CLOT</name>
<keyword evidence="3" id="KW-0269">Exonuclease</keyword>
<dbReference type="InterPro" id="IPR036397">
    <property type="entry name" value="RNaseH_sf"/>
</dbReference>
<dbReference type="NCBIfam" id="TIGR00573">
    <property type="entry name" value="dnaq"/>
    <property type="match status" value="1"/>
</dbReference>
<dbReference type="SMART" id="SM00479">
    <property type="entry name" value="EXOIII"/>
    <property type="match status" value="1"/>
</dbReference>
<evidence type="ECO:0000259" key="4">
    <source>
        <dbReference type="SMART" id="SM00479"/>
    </source>
</evidence>
<protein>
    <submittedName>
        <fullName evidence="5">DNA polymerase-3 subunit epsilon</fullName>
    </submittedName>
</protein>
<dbReference type="Gene3D" id="1.20.5.140">
    <property type="match status" value="1"/>
</dbReference>
<evidence type="ECO:0000256" key="3">
    <source>
        <dbReference type="ARBA" id="ARBA00022839"/>
    </source>
</evidence>
<dbReference type="GO" id="GO:0003677">
    <property type="term" value="F:DNA binding"/>
    <property type="evidence" value="ECO:0007669"/>
    <property type="project" value="InterPro"/>
</dbReference>
<keyword evidence="2" id="KW-0378">Hydrolase</keyword>
<evidence type="ECO:0000256" key="1">
    <source>
        <dbReference type="ARBA" id="ARBA00022722"/>
    </source>
</evidence>
<dbReference type="GO" id="GO:0006260">
    <property type="term" value="P:DNA replication"/>
    <property type="evidence" value="ECO:0007669"/>
    <property type="project" value="InterPro"/>
</dbReference>
<dbReference type="SUPFAM" id="SSF53098">
    <property type="entry name" value="Ribonuclease H-like"/>
    <property type="match status" value="1"/>
</dbReference>
<proteinExistence type="predicted"/>
<dbReference type="Pfam" id="PF00929">
    <property type="entry name" value="RNase_T"/>
    <property type="match status" value="1"/>
</dbReference>
<evidence type="ECO:0000313" key="6">
    <source>
        <dbReference type="Proteomes" id="UP000184423"/>
    </source>
</evidence>
<feature type="domain" description="Exonuclease" evidence="4">
    <location>
        <begin position="1"/>
        <end position="146"/>
    </location>
</feature>
<evidence type="ECO:0000313" key="5">
    <source>
        <dbReference type="EMBL" id="SHF40136.1"/>
    </source>
</evidence>
<dbReference type="Proteomes" id="UP000184423">
    <property type="component" value="Unassembled WGS sequence"/>
</dbReference>
<keyword evidence="1" id="KW-0540">Nuclease</keyword>
<accession>A0A1M5BCN0</accession>